<reference evidence="4" key="1">
    <citation type="submission" date="2021-04" db="EMBL/GenBank/DDBJ databases">
        <authorList>
            <person name="Hartkoorn R.C."/>
            <person name="Beaudoing E."/>
            <person name="Hot D."/>
        </authorList>
    </citation>
    <scope>NUCLEOTIDE SEQUENCE</scope>
    <source>
        <strain evidence="4">NRRL B-16292</strain>
    </source>
</reference>
<dbReference type="SUPFAM" id="SSF53448">
    <property type="entry name" value="Nucleotide-diphospho-sugar transferases"/>
    <property type="match status" value="1"/>
</dbReference>
<evidence type="ECO:0000313" key="5">
    <source>
        <dbReference type="Proteomes" id="UP001059617"/>
    </source>
</evidence>
<dbReference type="InterPro" id="IPR029044">
    <property type="entry name" value="Nucleotide-diphossugar_trans"/>
</dbReference>
<feature type="transmembrane region" description="Helical" evidence="2">
    <location>
        <begin position="421"/>
        <end position="448"/>
    </location>
</feature>
<feature type="transmembrane region" description="Helical" evidence="2">
    <location>
        <begin position="80"/>
        <end position="99"/>
    </location>
</feature>
<evidence type="ECO:0000256" key="2">
    <source>
        <dbReference type="SAM" id="Phobius"/>
    </source>
</evidence>
<dbReference type="Pfam" id="PF13632">
    <property type="entry name" value="Glyco_trans_2_3"/>
    <property type="match status" value="1"/>
</dbReference>
<keyword evidence="2" id="KW-0472">Membrane</keyword>
<feature type="transmembrane region" description="Helical" evidence="2">
    <location>
        <begin position="105"/>
        <end position="128"/>
    </location>
</feature>
<dbReference type="PANTHER" id="PTHR16779:SF1">
    <property type="entry name" value="BETA-1,4-MANNOSYLTRANSFERASE EGH"/>
    <property type="match status" value="1"/>
</dbReference>
<keyword evidence="5" id="KW-1185">Reference proteome</keyword>
<dbReference type="InterPro" id="IPR001173">
    <property type="entry name" value="Glyco_trans_2-like"/>
</dbReference>
<dbReference type="PANTHER" id="PTHR16779">
    <property type="entry name" value="BETA-1,4-MANNOSYLTRANSFERASE EGH"/>
    <property type="match status" value="1"/>
</dbReference>
<proteinExistence type="predicted"/>
<dbReference type="EMBL" id="CP073720">
    <property type="protein sequence ID" value="UWP87024.1"/>
    <property type="molecule type" value="Genomic_DNA"/>
</dbReference>
<feature type="transmembrane region" description="Helical" evidence="2">
    <location>
        <begin position="496"/>
        <end position="518"/>
    </location>
</feature>
<evidence type="ECO:0000259" key="3">
    <source>
        <dbReference type="Pfam" id="PF13632"/>
    </source>
</evidence>
<feature type="region of interest" description="Disordered" evidence="1">
    <location>
        <begin position="1"/>
        <end position="28"/>
    </location>
</feature>
<gene>
    <name evidence="4" type="ORF">Dfulv_23395</name>
</gene>
<organism evidence="4 5">
    <name type="scientific">Dactylosporangium fulvum</name>
    <dbReference type="NCBI Taxonomy" id="53359"/>
    <lineage>
        <taxon>Bacteria</taxon>
        <taxon>Bacillati</taxon>
        <taxon>Actinomycetota</taxon>
        <taxon>Actinomycetes</taxon>
        <taxon>Micromonosporales</taxon>
        <taxon>Micromonosporaceae</taxon>
        <taxon>Dactylosporangium</taxon>
    </lineage>
</organism>
<reference evidence="4" key="2">
    <citation type="submission" date="2022-09" db="EMBL/GenBank/DDBJ databases">
        <title>Biosynthetic gene clusters of Dactylosporangioum fulvum.</title>
        <authorList>
            <person name="Caradec T."/>
        </authorList>
    </citation>
    <scope>NUCLEOTIDE SEQUENCE</scope>
    <source>
        <strain evidence="4">NRRL B-16292</strain>
    </source>
</reference>
<protein>
    <submittedName>
        <fullName evidence="4">Glycosyltransferase family 2 protein</fullName>
    </submittedName>
</protein>
<dbReference type="RefSeq" id="WP_259866790.1">
    <property type="nucleotide sequence ID" value="NZ_BAAAST010000176.1"/>
</dbReference>
<sequence length="535" mass="60604">MAELSTGSFSLPGDNYERRGETKMGGPKAVPPDWDAWLDCDAWAAGREAPSTGQTRVAPTVFGPWQARELHRRLTRWRPAYWPLVLSYLVIVVVDFWFTDEFTGVLSWPLTVLWTWPIFTTLTGIVGIRRTRKALRESEVRWSGHGLTRSDDFLIVVVPTIGRHDTYPALERSVLSYIAYLPRCFPRLRVDIVIDEGCEAADRIAGLAAGSELIRLVTVPRRYRTANGTRFKARATHYSHELRIRERENCDDVWVLHMDDDTGVGPDTALAMARFIEEQCNAGRDAKHLAQGILTYPREYAVNRLIWLADSVRPAEDVGRFSAWTGSGTPRAGVHGELLLVRASIEATIGWDFGPRSLVEDAQFALIFSARYEGRSAWFGGRCYGASPANLHDFFHQRERWSWGLAALVFDRSLQLRNRLLLGYSVMSWVVGPIQNVGVVLLIAILVAHSNTSPVTLVVIPFWALNMAYTVWMYWEGLRINARVSGDERRKWWEPLAVVLLIPMFGLMEGLPGLRGFVKFVRRTENKFMVIAKPS</sequence>
<dbReference type="Proteomes" id="UP001059617">
    <property type="component" value="Chromosome"/>
</dbReference>
<dbReference type="InterPro" id="IPR027389">
    <property type="entry name" value="B_mannosylTrfase_Bre-3/Egh"/>
</dbReference>
<name>A0ABY5WC38_9ACTN</name>
<feature type="transmembrane region" description="Helical" evidence="2">
    <location>
        <begin position="454"/>
        <end position="475"/>
    </location>
</feature>
<keyword evidence="2" id="KW-0812">Transmembrane</keyword>
<evidence type="ECO:0000313" key="4">
    <source>
        <dbReference type="EMBL" id="UWP87024.1"/>
    </source>
</evidence>
<evidence type="ECO:0000256" key="1">
    <source>
        <dbReference type="SAM" id="MobiDB-lite"/>
    </source>
</evidence>
<feature type="domain" description="Glycosyltransferase 2-like" evidence="3">
    <location>
        <begin position="254"/>
        <end position="465"/>
    </location>
</feature>
<accession>A0ABY5WC38</accession>
<keyword evidence="2" id="KW-1133">Transmembrane helix</keyword>